<evidence type="ECO:0000313" key="2">
    <source>
        <dbReference type="EMBL" id="OSS53126.1"/>
    </source>
</evidence>
<organism evidence="2 3">
    <name type="scientific">Epicoccum nigrum</name>
    <name type="common">Soil fungus</name>
    <name type="synonym">Epicoccum purpurascens</name>
    <dbReference type="NCBI Taxonomy" id="105696"/>
    <lineage>
        <taxon>Eukaryota</taxon>
        <taxon>Fungi</taxon>
        <taxon>Dikarya</taxon>
        <taxon>Ascomycota</taxon>
        <taxon>Pezizomycotina</taxon>
        <taxon>Dothideomycetes</taxon>
        <taxon>Pleosporomycetidae</taxon>
        <taxon>Pleosporales</taxon>
        <taxon>Pleosporineae</taxon>
        <taxon>Didymellaceae</taxon>
        <taxon>Epicoccum</taxon>
    </lineage>
</organism>
<dbReference type="Proteomes" id="UP000193240">
    <property type="component" value="Unassembled WGS sequence"/>
</dbReference>
<evidence type="ECO:0000256" key="1">
    <source>
        <dbReference type="SAM" id="MobiDB-lite"/>
    </source>
</evidence>
<sequence length="210" mass="23978">MLLVPRRYISHRFNLITTEEYDMPSSSRSNGSVTSSFTSRYNNPELVEDLAGLVINTEQRDAIVAFVQATNQSVDVAIETLQECGWDFLKAIPQSGGDDERDDIPHDSTEQEEEDDGIEPIRPQARWRYQELSPEPRRRSRESTPSNIFLLKALERAPAKSRKDHPRSYKFVVAGPIAVGYAPLGLWRTPAPMFIPSYQDKLWYTGFMKP</sequence>
<protein>
    <submittedName>
        <fullName evidence="2">Uncharacterized protein</fullName>
    </submittedName>
</protein>
<reference evidence="2 3" key="1">
    <citation type="journal article" date="2017" name="Genome Announc.">
        <title>Genome sequence of the saprophytic ascomycete Epicoccum nigrum ICMP 19927 strain isolated from New Zealand.</title>
        <authorList>
            <person name="Fokin M."/>
            <person name="Fleetwood D."/>
            <person name="Weir B.S."/>
            <person name="Villas-Boas S.G."/>
        </authorList>
    </citation>
    <scope>NUCLEOTIDE SEQUENCE [LARGE SCALE GENOMIC DNA]</scope>
    <source>
        <strain evidence="2 3">ICMP 19927</strain>
    </source>
</reference>
<gene>
    <name evidence="2" type="ORF">B5807_01981</name>
</gene>
<name>A0A1Y2MAH1_EPING</name>
<dbReference type="EMBL" id="KZ107839">
    <property type="protein sequence ID" value="OSS53126.1"/>
    <property type="molecule type" value="Genomic_DNA"/>
</dbReference>
<evidence type="ECO:0000313" key="3">
    <source>
        <dbReference type="Proteomes" id="UP000193240"/>
    </source>
</evidence>
<feature type="region of interest" description="Disordered" evidence="1">
    <location>
        <begin position="92"/>
        <end position="144"/>
    </location>
</feature>
<dbReference type="Pfam" id="PF14555">
    <property type="entry name" value="UBA_4"/>
    <property type="match status" value="1"/>
</dbReference>
<proteinExistence type="predicted"/>
<dbReference type="AlphaFoldDB" id="A0A1Y2MAH1"/>
<keyword evidence="3" id="KW-1185">Reference proteome</keyword>
<accession>A0A1Y2MAH1</accession>
<dbReference type="InParanoid" id="A0A1Y2MAH1"/>